<dbReference type="PANTHER" id="PTHR11953:SF2">
    <property type="entry name" value="EXOSOME COMPLEX COMPONENT MTR3"/>
    <property type="match status" value="1"/>
</dbReference>
<comment type="caution">
    <text evidence="10">The sequence shown here is derived from an EMBL/GenBank/DDBJ whole genome shotgun (WGS) entry which is preliminary data.</text>
</comment>
<accession>A0A8J6E2P2</accession>
<comment type="similarity">
    <text evidence="3">Belongs to the RNase PH family.</text>
</comment>
<evidence type="ECO:0000259" key="9">
    <source>
        <dbReference type="Pfam" id="PF01138"/>
    </source>
</evidence>
<keyword evidence="11" id="KW-1185">Reference proteome</keyword>
<dbReference type="GO" id="GO:0000177">
    <property type="term" value="C:cytoplasmic exosome (RNase complex)"/>
    <property type="evidence" value="ECO:0007669"/>
    <property type="project" value="TreeGrafter"/>
</dbReference>
<dbReference type="SUPFAM" id="SSF54211">
    <property type="entry name" value="Ribosomal protein S5 domain 2-like"/>
    <property type="match status" value="1"/>
</dbReference>
<evidence type="ECO:0000256" key="1">
    <source>
        <dbReference type="ARBA" id="ARBA00004123"/>
    </source>
</evidence>
<dbReference type="Proteomes" id="UP000717585">
    <property type="component" value="Unassembled WGS sequence"/>
</dbReference>
<evidence type="ECO:0000256" key="6">
    <source>
        <dbReference type="ARBA" id="ARBA00022835"/>
    </source>
</evidence>
<evidence type="ECO:0000256" key="7">
    <source>
        <dbReference type="ARBA" id="ARBA00022884"/>
    </source>
</evidence>
<dbReference type="GO" id="GO:0071051">
    <property type="term" value="P:poly(A)-dependent snoRNA 3'-end processing"/>
    <property type="evidence" value="ECO:0007669"/>
    <property type="project" value="TreeGrafter"/>
</dbReference>
<evidence type="ECO:0000256" key="2">
    <source>
        <dbReference type="ARBA" id="ARBA00004496"/>
    </source>
</evidence>
<keyword evidence="7" id="KW-0694">RNA-binding</keyword>
<dbReference type="Gene3D" id="3.30.230.70">
    <property type="entry name" value="GHMP Kinase, N-terminal domain"/>
    <property type="match status" value="1"/>
</dbReference>
<dbReference type="Pfam" id="PF01138">
    <property type="entry name" value="RNase_PH"/>
    <property type="match status" value="1"/>
</dbReference>
<dbReference type="InterPro" id="IPR027408">
    <property type="entry name" value="PNPase/RNase_PH_dom_sf"/>
</dbReference>
<evidence type="ECO:0000313" key="10">
    <source>
        <dbReference type="EMBL" id="KAG9392137.1"/>
    </source>
</evidence>
<dbReference type="GO" id="GO:0000176">
    <property type="term" value="C:nuclear exosome (RNase complex)"/>
    <property type="evidence" value="ECO:0007669"/>
    <property type="project" value="TreeGrafter"/>
</dbReference>
<evidence type="ECO:0000256" key="4">
    <source>
        <dbReference type="ARBA" id="ARBA00022490"/>
    </source>
</evidence>
<feature type="domain" description="Exoribonuclease phosphorolytic" evidence="9">
    <location>
        <begin position="31"/>
        <end position="139"/>
    </location>
</feature>
<dbReference type="InterPro" id="IPR020568">
    <property type="entry name" value="Ribosomal_Su5_D2-typ_SF"/>
</dbReference>
<evidence type="ECO:0000313" key="11">
    <source>
        <dbReference type="Proteomes" id="UP000717585"/>
    </source>
</evidence>
<keyword evidence="5" id="KW-0698">rRNA processing</keyword>
<evidence type="ECO:0000256" key="5">
    <source>
        <dbReference type="ARBA" id="ARBA00022552"/>
    </source>
</evidence>
<dbReference type="InterPro" id="IPR050080">
    <property type="entry name" value="RNase_PH"/>
</dbReference>
<keyword evidence="6" id="KW-0271">Exosome</keyword>
<proteinExistence type="inferred from homology"/>
<organism evidence="10 11">
    <name type="scientific">Carpediemonas membranifera</name>
    <dbReference type="NCBI Taxonomy" id="201153"/>
    <lineage>
        <taxon>Eukaryota</taxon>
        <taxon>Metamonada</taxon>
        <taxon>Carpediemonas-like organisms</taxon>
        <taxon>Carpediemonas</taxon>
    </lineage>
</organism>
<evidence type="ECO:0000256" key="8">
    <source>
        <dbReference type="ARBA" id="ARBA00023242"/>
    </source>
</evidence>
<dbReference type="GO" id="GO:0003723">
    <property type="term" value="F:RNA binding"/>
    <property type="evidence" value="ECO:0007669"/>
    <property type="project" value="UniProtKB-KW"/>
</dbReference>
<evidence type="ECO:0000256" key="3">
    <source>
        <dbReference type="ARBA" id="ARBA00006678"/>
    </source>
</evidence>
<reference evidence="10" key="1">
    <citation type="submission" date="2021-05" db="EMBL/GenBank/DDBJ databases">
        <title>A free-living protist that lacks canonical eukaryotic 1 DNA replication and segregation systems.</title>
        <authorList>
            <person name="Salas-Leiva D.E."/>
            <person name="Tromer E.C."/>
            <person name="Curtis B.A."/>
            <person name="Jerlstrom-Hultqvist J."/>
            <person name="Kolisko M."/>
            <person name="Yi Z."/>
            <person name="Salas-Leiva J.S."/>
            <person name="Gallot-Lavallee L."/>
            <person name="Kops G.J.P.L."/>
            <person name="Archibald J.M."/>
            <person name="Simpson A.G.B."/>
            <person name="Roger A.J."/>
        </authorList>
    </citation>
    <scope>NUCLEOTIDE SEQUENCE</scope>
    <source>
        <strain evidence="10">BICM</strain>
    </source>
</reference>
<gene>
    <name evidence="10" type="ORF">J8273_5116</name>
</gene>
<dbReference type="GO" id="GO:0071028">
    <property type="term" value="P:nuclear mRNA surveillance"/>
    <property type="evidence" value="ECO:0007669"/>
    <property type="project" value="TreeGrafter"/>
</dbReference>
<name>A0A8J6E2P2_9EUKA</name>
<sequence>MLQTRQKSFVSVAPVEAQDDVTMYKSTTSMDIKVTKNVSAEAAGSVLYEMGNTRILAVINPPAPSEGAIDGRFSVSITVGGDPAPSLARTAADALRPSIQFTKYPKCDLTASVHVLCGSDDLLPAAINSLSLALCFAGISLFGVVTAATVGAEEEVPVTVAAMAGLGHVTMVSTTGTMGLQELDKATTAAVGRCGAIQKSFTRFLTE</sequence>
<protein>
    <submittedName>
        <fullName evidence="10">3' exoribonuclease family domain 1</fullName>
    </submittedName>
</protein>
<dbReference type="GO" id="GO:0016075">
    <property type="term" value="P:rRNA catabolic process"/>
    <property type="evidence" value="ECO:0007669"/>
    <property type="project" value="TreeGrafter"/>
</dbReference>
<dbReference type="PANTHER" id="PTHR11953">
    <property type="entry name" value="EXOSOME COMPLEX COMPONENT"/>
    <property type="match status" value="1"/>
</dbReference>
<dbReference type="OrthoDB" id="2504340at2759"/>
<keyword evidence="4" id="KW-0963">Cytoplasm</keyword>
<dbReference type="EMBL" id="JAHDYR010000038">
    <property type="protein sequence ID" value="KAG9392137.1"/>
    <property type="molecule type" value="Genomic_DNA"/>
</dbReference>
<dbReference type="AlphaFoldDB" id="A0A8J6E2P2"/>
<comment type="subcellular location">
    <subcellularLocation>
        <location evidence="2">Cytoplasm</location>
    </subcellularLocation>
    <subcellularLocation>
        <location evidence="1">Nucleus</location>
    </subcellularLocation>
</comment>
<dbReference type="GO" id="GO:0034475">
    <property type="term" value="P:U4 snRNA 3'-end processing"/>
    <property type="evidence" value="ECO:0007669"/>
    <property type="project" value="TreeGrafter"/>
</dbReference>
<dbReference type="InterPro" id="IPR001247">
    <property type="entry name" value="ExoRNase_PH_dom1"/>
</dbReference>
<dbReference type="GO" id="GO:0005730">
    <property type="term" value="C:nucleolus"/>
    <property type="evidence" value="ECO:0007669"/>
    <property type="project" value="TreeGrafter"/>
</dbReference>
<keyword evidence="8" id="KW-0539">Nucleus</keyword>
<dbReference type="GO" id="GO:0006364">
    <property type="term" value="P:rRNA processing"/>
    <property type="evidence" value="ECO:0007669"/>
    <property type="project" value="UniProtKB-KW"/>
</dbReference>